<sequence length="172" mass="18703">MADDFDEDEGGKSNKLLLIGGIVMGLAVVAALAVGGTLYFLDRLPGSGGGQEEVVDKAPMSGLQPSSAVYYSFEKPFVSPFASEGSGKRQRFMQVRFAVKAETPEAISVIEKRLPQVLNDVNQLLRRQDFATMQTVEGKVQLQMAATEAVQKVVQEESQNIDTVLITDFVMQ</sequence>
<evidence type="ECO:0000256" key="10">
    <source>
        <dbReference type="RuleBase" id="RU364125"/>
    </source>
</evidence>
<gene>
    <name evidence="11" type="ORF">BFW38_12065</name>
</gene>
<evidence type="ECO:0000256" key="1">
    <source>
        <dbReference type="ARBA" id="ARBA00002254"/>
    </source>
</evidence>
<dbReference type="RefSeq" id="WP_068999029.1">
    <property type="nucleotide sequence ID" value="NZ_MDTQ01000001.1"/>
</dbReference>
<keyword evidence="6 10" id="KW-0812">Transmembrane</keyword>
<keyword evidence="5 10" id="KW-0145">Chemotaxis</keyword>
<evidence type="ECO:0000256" key="3">
    <source>
        <dbReference type="ARBA" id="ARBA00008281"/>
    </source>
</evidence>
<comment type="subcellular location">
    <subcellularLocation>
        <location evidence="10">Cell inner membrane</location>
    </subcellularLocation>
    <subcellularLocation>
        <location evidence="2">Cell membrane</location>
        <topology evidence="2">Single-pass membrane protein</topology>
    </subcellularLocation>
</comment>
<keyword evidence="8 10" id="KW-1133">Transmembrane helix</keyword>
<evidence type="ECO:0000256" key="7">
    <source>
        <dbReference type="ARBA" id="ARBA00022779"/>
    </source>
</evidence>
<protein>
    <recommendedName>
        <fullName evidence="10">Flagellar protein FliL</fullName>
    </recommendedName>
</protein>
<dbReference type="OrthoDB" id="5616092at2"/>
<evidence type="ECO:0000256" key="6">
    <source>
        <dbReference type="ARBA" id="ARBA00022692"/>
    </source>
</evidence>
<comment type="function">
    <text evidence="1 10">Controls the rotational direction of flagella during chemotaxis.</text>
</comment>
<feature type="transmembrane region" description="Helical" evidence="10">
    <location>
        <begin position="16"/>
        <end position="41"/>
    </location>
</feature>
<reference evidence="11 12" key="1">
    <citation type="submission" date="2016-08" db="EMBL/GenBank/DDBJ databases">
        <authorList>
            <person name="Seilhamer J.J."/>
        </authorList>
    </citation>
    <scope>NUCLEOTIDE SEQUENCE [LARGE SCALE GENOMIC DNA]</scope>
    <source>
        <strain evidence="11 12">PH27A</strain>
    </source>
</reference>
<dbReference type="AlphaFoldDB" id="A0A1E2VAW1"/>
<keyword evidence="12" id="KW-1185">Reference proteome</keyword>
<keyword evidence="9 10" id="KW-0472">Membrane</keyword>
<organism evidence="11 12">
    <name type="scientific">Terasakiispira papahanaumokuakeensis</name>
    <dbReference type="NCBI Taxonomy" id="197479"/>
    <lineage>
        <taxon>Bacteria</taxon>
        <taxon>Pseudomonadati</taxon>
        <taxon>Pseudomonadota</taxon>
        <taxon>Gammaproteobacteria</taxon>
        <taxon>Oceanospirillales</taxon>
        <taxon>Terasakiispira</taxon>
    </lineage>
</organism>
<dbReference type="Pfam" id="PF03748">
    <property type="entry name" value="FliL"/>
    <property type="match status" value="1"/>
</dbReference>
<dbReference type="EMBL" id="MDTQ01000001">
    <property type="protein sequence ID" value="ODC04150.1"/>
    <property type="molecule type" value="Genomic_DNA"/>
</dbReference>
<keyword evidence="10" id="KW-0997">Cell inner membrane</keyword>
<dbReference type="PANTHER" id="PTHR35091">
    <property type="entry name" value="FLAGELLAR PROTEIN FLIL"/>
    <property type="match status" value="1"/>
</dbReference>
<proteinExistence type="inferred from homology"/>
<name>A0A1E2VAW1_9GAMM</name>
<evidence type="ECO:0000256" key="9">
    <source>
        <dbReference type="ARBA" id="ARBA00023136"/>
    </source>
</evidence>
<dbReference type="InterPro" id="IPR005503">
    <property type="entry name" value="FliL"/>
</dbReference>
<comment type="similarity">
    <text evidence="3 10">Belongs to the FliL family.</text>
</comment>
<evidence type="ECO:0000256" key="2">
    <source>
        <dbReference type="ARBA" id="ARBA00004162"/>
    </source>
</evidence>
<keyword evidence="7 10" id="KW-0283">Flagellar rotation</keyword>
<dbReference type="Proteomes" id="UP000094291">
    <property type="component" value="Unassembled WGS sequence"/>
</dbReference>
<comment type="caution">
    <text evidence="11">The sequence shown here is derived from an EMBL/GenBank/DDBJ whole genome shotgun (WGS) entry which is preliminary data.</text>
</comment>
<keyword evidence="4" id="KW-1003">Cell membrane</keyword>
<accession>A0A1E2VAW1</accession>
<dbReference type="GO" id="GO:0005886">
    <property type="term" value="C:plasma membrane"/>
    <property type="evidence" value="ECO:0007669"/>
    <property type="project" value="UniProtKB-SubCell"/>
</dbReference>
<dbReference type="GO" id="GO:0006935">
    <property type="term" value="P:chemotaxis"/>
    <property type="evidence" value="ECO:0007669"/>
    <property type="project" value="UniProtKB-KW"/>
</dbReference>
<evidence type="ECO:0000313" key="12">
    <source>
        <dbReference type="Proteomes" id="UP000094291"/>
    </source>
</evidence>
<dbReference type="PANTHER" id="PTHR35091:SF2">
    <property type="entry name" value="FLAGELLAR PROTEIN FLIL"/>
    <property type="match status" value="1"/>
</dbReference>
<evidence type="ECO:0000313" key="11">
    <source>
        <dbReference type="EMBL" id="ODC04150.1"/>
    </source>
</evidence>
<evidence type="ECO:0000256" key="8">
    <source>
        <dbReference type="ARBA" id="ARBA00022989"/>
    </source>
</evidence>
<evidence type="ECO:0000256" key="4">
    <source>
        <dbReference type="ARBA" id="ARBA00022475"/>
    </source>
</evidence>
<dbReference type="GO" id="GO:0009425">
    <property type="term" value="C:bacterial-type flagellum basal body"/>
    <property type="evidence" value="ECO:0007669"/>
    <property type="project" value="InterPro"/>
</dbReference>
<evidence type="ECO:0000256" key="5">
    <source>
        <dbReference type="ARBA" id="ARBA00022500"/>
    </source>
</evidence>
<dbReference type="STRING" id="197479.BFW38_12065"/>
<dbReference type="GO" id="GO:0071978">
    <property type="term" value="P:bacterial-type flagellum-dependent swarming motility"/>
    <property type="evidence" value="ECO:0007669"/>
    <property type="project" value="TreeGrafter"/>
</dbReference>